<name>A0A1J5PMK3_9ZZZZ</name>
<dbReference type="AlphaFoldDB" id="A0A1J5PMK3"/>
<gene>
    <name evidence="1" type="ORF">GALL_536430</name>
</gene>
<sequence length="65" mass="7437">MCTSLITRHIIATYHHCESDDDEENANDEGTLIVNAKGSYCELFYCRRNMINNPISKRNDGTIQT</sequence>
<proteinExistence type="predicted"/>
<evidence type="ECO:0000313" key="1">
    <source>
        <dbReference type="EMBL" id="OIQ64805.1"/>
    </source>
</evidence>
<dbReference type="EMBL" id="MLJW01007822">
    <property type="protein sequence ID" value="OIQ64805.1"/>
    <property type="molecule type" value="Genomic_DNA"/>
</dbReference>
<comment type="caution">
    <text evidence="1">The sequence shown here is derived from an EMBL/GenBank/DDBJ whole genome shotgun (WGS) entry which is preliminary data.</text>
</comment>
<protein>
    <submittedName>
        <fullName evidence="1">Uncharacterized protein</fullName>
    </submittedName>
</protein>
<organism evidence="1">
    <name type="scientific">mine drainage metagenome</name>
    <dbReference type="NCBI Taxonomy" id="410659"/>
    <lineage>
        <taxon>unclassified sequences</taxon>
        <taxon>metagenomes</taxon>
        <taxon>ecological metagenomes</taxon>
    </lineage>
</organism>
<accession>A0A1J5PMK3</accession>
<reference evidence="1" key="1">
    <citation type="submission" date="2016-10" db="EMBL/GenBank/DDBJ databases">
        <title>Sequence of Gallionella enrichment culture.</title>
        <authorList>
            <person name="Poehlein A."/>
            <person name="Muehling M."/>
            <person name="Daniel R."/>
        </authorList>
    </citation>
    <scope>NUCLEOTIDE SEQUENCE</scope>
</reference>